<dbReference type="Pfam" id="PF02107">
    <property type="entry name" value="FlgH"/>
    <property type="match status" value="1"/>
</dbReference>
<dbReference type="HAMAP" id="MF_00415">
    <property type="entry name" value="FlgH"/>
    <property type="match status" value="1"/>
</dbReference>
<dbReference type="OrthoDB" id="9789227at2"/>
<sequence>MRKHVQQLVTISVLAASLGACSNLNRLGSIGQEPPMSAIKDVVAPVRESTISVPQPDPNRKHEANSLWRTGARAFFEDQRASQVGDILTVQIAIADQAQIGNQTSRSRSSSEEVGLDNFGGVETAIPFLYTNNDAPDGSIHDGIRDAFDPGSLVDADSASNYTGNGAVNRSETINLTVAAIVTDVLPNGNLVIQGRQEVRVNFEKRELLIAGIVRPEDISSANIVQHTQVAEARIAYGGKGQLTDVQQPRYGTQLYDIVFPF</sequence>
<dbReference type="RefSeq" id="WP_121938265.1">
    <property type="nucleotide sequence ID" value="NZ_REFR01000010.1"/>
</dbReference>
<keyword evidence="7" id="KW-0449">Lipoprotein</keyword>
<comment type="similarity">
    <text evidence="2 7">Belongs to the FlgH family.</text>
</comment>
<evidence type="ECO:0000256" key="3">
    <source>
        <dbReference type="ARBA" id="ARBA00022729"/>
    </source>
</evidence>
<dbReference type="PANTHER" id="PTHR34933">
    <property type="entry name" value="FLAGELLAR L-RING PROTEIN"/>
    <property type="match status" value="1"/>
</dbReference>
<accession>A0A3M0CKN1</accession>
<dbReference type="AlphaFoldDB" id="A0A3M0CKN1"/>
<dbReference type="FunCoup" id="A0A3M0CKN1">
    <property type="interactions" value="82"/>
</dbReference>
<dbReference type="GO" id="GO:0003774">
    <property type="term" value="F:cytoskeletal motor activity"/>
    <property type="evidence" value="ECO:0007669"/>
    <property type="project" value="InterPro"/>
</dbReference>
<comment type="subcellular location">
    <subcellularLocation>
        <location evidence="7">Cell outer membrane</location>
        <topology evidence="7">Lipid-anchor</topology>
    </subcellularLocation>
    <subcellularLocation>
        <location evidence="7">Bacterial flagellum basal body</location>
    </subcellularLocation>
</comment>
<dbReference type="EMBL" id="REFR01000010">
    <property type="protein sequence ID" value="RMB08950.1"/>
    <property type="molecule type" value="Genomic_DNA"/>
</dbReference>
<comment type="subunit">
    <text evidence="7">The basal body constitutes a major portion of the flagellar organelle and consists of four rings (L,P,S, and M) mounted on a central rod.</text>
</comment>
<evidence type="ECO:0000313" key="9">
    <source>
        <dbReference type="Proteomes" id="UP000271227"/>
    </source>
</evidence>
<protein>
    <recommendedName>
        <fullName evidence="7">Flagellar L-ring protein</fullName>
    </recommendedName>
    <alternativeName>
        <fullName evidence="7">Basal body L-ring protein</fullName>
    </alternativeName>
</protein>
<organism evidence="8 9">
    <name type="scientific">Eilatimonas milleporae</name>
    <dbReference type="NCBI Taxonomy" id="911205"/>
    <lineage>
        <taxon>Bacteria</taxon>
        <taxon>Pseudomonadati</taxon>
        <taxon>Pseudomonadota</taxon>
        <taxon>Alphaproteobacteria</taxon>
        <taxon>Kordiimonadales</taxon>
        <taxon>Kordiimonadaceae</taxon>
        <taxon>Eilatimonas</taxon>
    </lineage>
</organism>
<keyword evidence="6 7" id="KW-0998">Cell outer membrane</keyword>
<dbReference type="Proteomes" id="UP000271227">
    <property type="component" value="Unassembled WGS sequence"/>
</dbReference>
<evidence type="ECO:0000256" key="2">
    <source>
        <dbReference type="ARBA" id="ARBA00006929"/>
    </source>
</evidence>
<dbReference type="InParanoid" id="A0A3M0CKN1"/>
<keyword evidence="5 7" id="KW-0975">Bacterial flagellum</keyword>
<keyword evidence="8" id="KW-0966">Cell projection</keyword>
<evidence type="ECO:0000256" key="7">
    <source>
        <dbReference type="HAMAP-Rule" id="MF_00415"/>
    </source>
</evidence>
<evidence type="ECO:0000256" key="5">
    <source>
        <dbReference type="ARBA" id="ARBA00023143"/>
    </source>
</evidence>
<keyword evidence="9" id="KW-1185">Reference proteome</keyword>
<evidence type="ECO:0000256" key="6">
    <source>
        <dbReference type="ARBA" id="ARBA00023237"/>
    </source>
</evidence>
<dbReference type="GO" id="GO:0009279">
    <property type="term" value="C:cell outer membrane"/>
    <property type="evidence" value="ECO:0007669"/>
    <property type="project" value="UniProtKB-SubCell"/>
</dbReference>
<name>A0A3M0CKN1_9PROT</name>
<proteinExistence type="inferred from homology"/>
<dbReference type="PROSITE" id="PS51257">
    <property type="entry name" value="PROKAR_LIPOPROTEIN"/>
    <property type="match status" value="1"/>
</dbReference>
<dbReference type="PANTHER" id="PTHR34933:SF1">
    <property type="entry name" value="FLAGELLAR L-RING PROTEIN"/>
    <property type="match status" value="1"/>
</dbReference>
<dbReference type="GO" id="GO:0071973">
    <property type="term" value="P:bacterial-type flagellum-dependent cell motility"/>
    <property type="evidence" value="ECO:0007669"/>
    <property type="project" value="InterPro"/>
</dbReference>
<keyword evidence="4 7" id="KW-0472">Membrane</keyword>
<evidence type="ECO:0000313" key="8">
    <source>
        <dbReference type="EMBL" id="RMB08950.1"/>
    </source>
</evidence>
<gene>
    <name evidence="7" type="primary">flgH</name>
    <name evidence="8" type="ORF">BXY39_1597</name>
</gene>
<keyword evidence="8" id="KW-0969">Cilium</keyword>
<reference evidence="8 9" key="1">
    <citation type="submission" date="2018-10" db="EMBL/GenBank/DDBJ databases">
        <title>Genomic Encyclopedia of Archaeal and Bacterial Type Strains, Phase II (KMG-II): from individual species to whole genera.</title>
        <authorList>
            <person name="Goeker M."/>
        </authorList>
    </citation>
    <scope>NUCLEOTIDE SEQUENCE [LARGE SCALE GENOMIC DNA]</scope>
    <source>
        <strain evidence="8 9">DSM 25217</strain>
    </source>
</reference>
<dbReference type="GO" id="GO:0009427">
    <property type="term" value="C:bacterial-type flagellum basal body, distal rod, L ring"/>
    <property type="evidence" value="ECO:0007669"/>
    <property type="project" value="InterPro"/>
</dbReference>
<dbReference type="InterPro" id="IPR000527">
    <property type="entry name" value="Flag_Lring"/>
</dbReference>
<dbReference type="NCBIfam" id="NF001305">
    <property type="entry name" value="PRK00249.1-5"/>
    <property type="match status" value="1"/>
</dbReference>
<keyword evidence="8" id="KW-0282">Flagellum</keyword>
<evidence type="ECO:0000256" key="4">
    <source>
        <dbReference type="ARBA" id="ARBA00023136"/>
    </source>
</evidence>
<evidence type="ECO:0000256" key="1">
    <source>
        <dbReference type="ARBA" id="ARBA00002591"/>
    </source>
</evidence>
<keyword evidence="3 7" id="KW-0732">Signal</keyword>
<comment type="function">
    <text evidence="1 7">Assembles around the rod to form the L-ring and probably protects the motor/basal body from shearing forces during rotation.</text>
</comment>
<comment type="caution">
    <text evidence="8">The sequence shown here is derived from an EMBL/GenBank/DDBJ whole genome shotgun (WGS) entry which is preliminary data.</text>
</comment>